<keyword evidence="2" id="KW-1185">Reference proteome</keyword>
<dbReference type="EMBL" id="JRKJ01000010">
    <property type="protein sequence ID" value="KGQ19022.1"/>
    <property type="molecule type" value="Genomic_DNA"/>
</dbReference>
<evidence type="ECO:0000313" key="1">
    <source>
        <dbReference type="EMBL" id="KGQ19022.1"/>
    </source>
</evidence>
<dbReference type="OrthoDB" id="6058698at2"/>
<name>A0A0A2WJX4_9GAMM</name>
<gene>
    <name evidence="1" type="ORF">LF41_112</name>
</gene>
<dbReference type="Proteomes" id="UP000030518">
    <property type="component" value="Unassembled WGS sequence"/>
</dbReference>
<comment type="caution">
    <text evidence="1">The sequence shown here is derived from an EMBL/GenBank/DDBJ whole genome shotgun (WGS) entry which is preliminary data.</text>
</comment>
<dbReference type="STRING" id="1300345.LF41_112"/>
<dbReference type="RefSeq" id="WP_036168888.1">
    <property type="nucleotide sequence ID" value="NZ_JRKJ01000010.1"/>
</dbReference>
<evidence type="ECO:0000313" key="2">
    <source>
        <dbReference type="Proteomes" id="UP000030518"/>
    </source>
</evidence>
<reference evidence="1 2" key="1">
    <citation type="submission" date="2014-09" db="EMBL/GenBank/DDBJ databases">
        <title>Genome sequences of Lysobacter dokdonensis DS-58.</title>
        <authorList>
            <person name="Kim J.F."/>
            <person name="Kwak M.-J."/>
        </authorList>
    </citation>
    <scope>NUCLEOTIDE SEQUENCE [LARGE SCALE GENOMIC DNA]</scope>
    <source>
        <strain evidence="1 2">DS-58</strain>
    </source>
</reference>
<dbReference type="AlphaFoldDB" id="A0A0A2WJX4"/>
<accession>A0A0A2WJX4</accession>
<sequence>MNQSQCPKCDKRVLHVNVEQAVATVDGDAKQRRVMTFSCIHCNAVLGVQMDERTKPRPKRAAPAA</sequence>
<organism evidence="1 2">
    <name type="scientific">Lysobacter dokdonensis DS-58</name>
    <dbReference type="NCBI Taxonomy" id="1300345"/>
    <lineage>
        <taxon>Bacteria</taxon>
        <taxon>Pseudomonadati</taxon>
        <taxon>Pseudomonadota</taxon>
        <taxon>Gammaproteobacteria</taxon>
        <taxon>Lysobacterales</taxon>
        <taxon>Lysobacteraceae</taxon>
        <taxon>Noviluteimonas</taxon>
    </lineage>
</organism>
<protein>
    <submittedName>
        <fullName evidence="1">Uncharacterized protein</fullName>
    </submittedName>
</protein>
<dbReference type="PATRIC" id="fig|1300345.3.peg.1792"/>
<proteinExistence type="predicted"/>